<organism evidence="5 6">
    <name type="scientific">Beutenbergia cavernae (strain ATCC BAA-8 / DSM 12333 / CCUG 43141 / JCM 11478 / NBRC 16432 / NCIMB 13614 / HKI 0122)</name>
    <dbReference type="NCBI Taxonomy" id="471853"/>
    <lineage>
        <taxon>Bacteria</taxon>
        <taxon>Bacillati</taxon>
        <taxon>Actinomycetota</taxon>
        <taxon>Actinomycetes</taxon>
        <taxon>Micrococcales</taxon>
        <taxon>Beutenbergiaceae</taxon>
        <taxon>Beutenbergia</taxon>
    </lineage>
</organism>
<proteinExistence type="predicted"/>
<dbReference type="GO" id="GO:0000976">
    <property type="term" value="F:transcription cis-regulatory region binding"/>
    <property type="evidence" value="ECO:0007669"/>
    <property type="project" value="TreeGrafter"/>
</dbReference>
<dbReference type="SUPFAM" id="SSF48498">
    <property type="entry name" value="Tetracyclin repressor-like, C-terminal domain"/>
    <property type="match status" value="1"/>
</dbReference>
<dbReference type="HOGENOM" id="CLU_069356_11_1_11"/>
<feature type="compositionally biased region" description="Low complexity" evidence="3">
    <location>
        <begin position="211"/>
        <end position="226"/>
    </location>
</feature>
<dbReference type="eggNOG" id="COG1309">
    <property type="taxonomic scope" value="Bacteria"/>
</dbReference>
<evidence type="ECO:0000259" key="4">
    <source>
        <dbReference type="PROSITE" id="PS50977"/>
    </source>
</evidence>
<sequence>MREDGRSTRWEDHRIARRRELTHAARRAIHHGGPDLSMDEIAAEMGTSKSIVYRYFADKTGLQNAVGEAVLEDMRSALADATRTARGPRELIAAMVEVYLGMISSSPHVYAFVTRGGDVAHDATAPLRTLAHDATDLVATPLAEVLVETGRDGELAGVWASGVIGFVRGAGETWLAEEPSTRPDLEALTALLTDWIWSGAGAPRTDLMNGSPPAASEPTAPSREAP</sequence>
<dbReference type="EMBL" id="CP001618">
    <property type="protein sequence ID" value="ACQ81811.1"/>
    <property type="molecule type" value="Genomic_DNA"/>
</dbReference>
<dbReference type="Pfam" id="PF00440">
    <property type="entry name" value="TetR_N"/>
    <property type="match status" value="1"/>
</dbReference>
<feature type="domain" description="HTH tetR-type" evidence="4">
    <location>
        <begin position="14"/>
        <end position="74"/>
    </location>
</feature>
<dbReference type="InterPro" id="IPR050109">
    <property type="entry name" value="HTH-type_TetR-like_transc_reg"/>
</dbReference>
<evidence type="ECO:0000256" key="1">
    <source>
        <dbReference type="ARBA" id="ARBA00023125"/>
    </source>
</evidence>
<dbReference type="InterPro" id="IPR001647">
    <property type="entry name" value="HTH_TetR"/>
</dbReference>
<dbReference type="Gene3D" id="1.10.357.10">
    <property type="entry name" value="Tetracycline Repressor, domain 2"/>
    <property type="match status" value="1"/>
</dbReference>
<dbReference type="AlphaFoldDB" id="C5C2W7"/>
<dbReference type="STRING" id="471853.Bcav_3569"/>
<dbReference type="InterPro" id="IPR009057">
    <property type="entry name" value="Homeodomain-like_sf"/>
</dbReference>
<evidence type="ECO:0000256" key="2">
    <source>
        <dbReference type="PROSITE-ProRule" id="PRU00335"/>
    </source>
</evidence>
<keyword evidence="6" id="KW-1185">Reference proteome</keyword>
<evidence type="ECO:0000256" key="3">
    <source>
        <dbReference type="SAM" id="MobiDB-lite"/>
    </source>
</evidence>
<keyword evidence="1 2" id="KW-0238">DNA-binding</keyword>
<dbReference type="PROSITE" id="PS50977">
    <property type="entry name" value="HTH_TETR_2"/>
    <property type="match status" value="1"/>
</dbReference>
<gene>
    <name evidence="5" type="ordered locus">Bcav_3569</name>
</gene>
<protein>
    <submittedName>
        <fullName evidence="5">Transcriptional regulator, TetR family</fullName>
    </submittedName>
</protein>
<feature type="DNA-binding region" description="H-T-H motif" evidence="2">
    <location>
        <begin position="37"/>
        <end position="56"/>
    </location>
</feature>
<dbReference type="PANTHER" id="PTHR30055:SF160">
    <property type="entry name" value="TRANSCRIPTIONAL REGULATORY PROTEIN (PROBABLY ASNC-FAMILY)-RELATED"/>
    <property type="match status" value="1"/>
</dbReference>
<evidence type="ECO:0000313" key="5">
    <source>
        <dbReference type="EMBL" id="ACQ81811.1"/>
    </source>
</evidence>
<dbReference type="InterPro" id="IPR036271">
    <property type="entry name" value="Tet_transcr_reg_TetR-rel_C_sf"/>
</dbReference>
<dbReference type="Proteomes" id="UP000007962">
    <property type="component" value="Chromosome"/>
</dbReference>
<dbReference type="SUPFAM" id="SSF46689">
    <property type="entry name" value="Homeodomain-like"/>
    <property type="match status" value="1"/>
</dbReference>
<name>C5C2W7_BEUC1</name>
<dbReference type="PANTHER" id="PTHR30055">
    <property type="entry name" value="HTH-TYPE TRANSCRIPTIONAL REGULATOR RUTR"/>
    <property type="match status" value="1"/>
</dbReference>
<dbReference type="Pfam" id="PF19344">
    <property type="entry name" value="TetR_C_32"/>
    <property type="match status" value="1"/>
</dbReference>
<feature type="region of interest" description="Disordered" evidence="3">
    <location>
        <begin position="203"/>
        <end position="226"/>
    </location>
</feature>
<evidence type="ECO:0000313" key="6">
    <source>
        <dbReference type="Proteomes" id="UP000007962"/>
    </source>
</evidence>
<dbReference type="KEGG" id="bcv:Bcav_3569"/>
<reference evidence="5 6" key="1">
    <citation type="journal article" date="2009" name="Stand. Genomic Sci.">
        <title>Complete genome sequence of Beutenbergia cavernae type strain (HKI 0122).</title>
        <authorList>
            <person name="Land M."/>
            <person name="Pukall R."/>
            <person name="Abt B."/>
            <person name="Goker M."/>
            <person name="Rohde M."/>
            <person name="Glavina Del Rio T."/>
            <person name="Tice H."/>
            <person name="Copeland A."/>
            <person name="Cheng J.F."/>
            <person name="Lucas S."/>
            <person name="Chen F."/>
            <person name="Nolan M."/>
            <person name="Bruce D."/>
            <person name="Goodwin L."/>
            <person name="Pitluck S."/>
            <person name="Ivanova N."/>
            <person name="Mavromatis K."/>
            <person name="Ovchinnikova G."/>
            <person name="Pati A."/>
            <person name="Chen A."/>
            <person name="Palaniappan K."/>
            <person name="Hauser L."/>
            <person name="Chang Y.J."/>
            <person name="Jefferies C.C."/>
            <person name="Saunders E."/>
            <person name="Brettin T."/>
            <person name="Detter J.C."/>
            <person name="Han C."/>
            <person name="Chain P."/>
            <person name="Bristow J."/>
            <person name="Eisen J.A."/>
            <person name="Markowitz V."/>
            <person name="Hugenholtz P."/>
            <person name="Kyrpides N.C."/>
            <person name="Klenk H.P."/>
            <person name="Lapidus A."/>
        </authorList>
    </citation>
    <scope>NUCLEOTIDE SEQUENCE [LARGE SCALE GENOMIC DNA]</scope>
    <source>
        <strain evidence="6">ATCC BAA-8 / DSM 12333 / NBRC 16432</strain>
    </source>
</reference>
<dbReference type="GO" id="GO:0003700">
    <property type="term" value="F:DNA-binding transcription factor activity"/>
    <property type="evidence" value="ECO:0007669"/>
    <property type="project" value="TreeGrafter"/>
</dbReference>
<accession>C5C2W7</accession>
<dbReference type="InterPro" id="IPR045823">
    <property type="entry name" value="TetR_C_32"/>
</dbReference>